<keyword evidence="4" id="KW-1185">Reference proteome</keyword>
<evidence type="ECO:0000313" key="4">
    <source>
        <dbReference type="Proteomes" id="UP001500101"/>
    </source>
</evidence>
<dbReference type="Pfam" id="PF11396">
    <property type="entry name" value="PepSY_like"/>
    <property type="match status" value="1"/>
</dbReference>
<dbReference type="RefSeq" id="WP_344674063.1">
    <property type="nucleotide sequence ID" value="NZ_BAAAZI010000006.1"/>
</dbReference>
<dbReference type="EMBL" id="BAAAZI010000006">
    <property type="protein sequence ID" value="GAA4138455.1"/>
    <property type="molecule type" value="Genomic_DNA"/>
</dbReference>
<dbReference type="Proteomes" id="UP001500101">
    <property type="component" value="Unassembled WGS sequence"/>
</dbReference>
<accession>A0ABP7YML3</accession>
<evidence type="ECO:0000313" key="3">
    <source>
        <dbReference type="EMBL" id="GAA4138455.1"/>
    </source>
</evidence>
<feature type="signal peptide" evidence="1">
    <location>
        <begin position="1"/>
        <end position="22"/>
    </location>
</feature>
<comment type="caution">
    <text evidence="3">The sequence shown here is derived from an EMBL/GenBank/DDBJ whole genome shotgun (WGS) entry which is preliminary data.</text>
</comment>
<feature type="chain" id="PRO_5045121580" evidence="1">
    <location>
        <begin position="23"/>
        <end position="147"/>
    </location>
</feature>
<proteinExistence type="predicted"/>
<gene>
    <name evidence="3" type="ORF">GCM10022216_15600</name>
</gene>
<name>A0ABP7YML3_9SPHI</name>
<evidence type="ECO:0000256" key="1">
    <source>
        <dbReference type="SAM" id="SignalP"/>
    </source>
</evidence>
<sequence length="147" mass="16428">MKKQIQTWMLIAFLGTAFTATAQEKVITVNQLPKTAQSFISSHYAKSPVSLVKSEKETLSPLEYKVVLQDGTEIEFDEKGNWTEIDGKRNAVPTAIIPAAIKAHVNKSFPNNEIVELKKKKKGYEVELTSGIDLKFDAKGKFLKIDD</sequence>
<keyword evidence="1" id="KW-0732">Signal</keyword>
<dbReference type="Gene3D" id="3.40.1420.30">
    <property type="match status" value="1"/>
</dbReference>
<evidence type="ECO:0000259" key="2">
    <source>
        <dbReference type="Pfam" id="PF11396"/>
    </source>
</evidence>
<feature type="domain" description="Putative beta-lactamase-inhibitor-like PepSY-like" evidence="2">
    <location>
        <begin position="63"/>
        <end position="144"/>
    </location>
</feature>
<organism evidence="3 4">
    <name type="scientific">Sphingobacterium kyonggiense</name>
    <dbReference type="NCBI Taxonomy" id="714075"/>
    <lineage>
        <taxon>Bacteria</taxon>
        <taxon>Pseudomonadati</taxon>
        <taxon>Bacteroidota</taxon>
        <taxon>Sphingobacteriia</taxon>
        <taxon>Sphingobacteriales</taxon>
        <taxon>Sphingobacteriaceae</taxon>
        <taxon>Sphingobacterium</taxon>
    </lineage>
</organism>
<dbReference type="SUPFAM" id="SSF160574">
    <property type="entry name" value="BT0923-like"/>
    <property type="match status" value="1"/>
</dbReference>
<dbReference type="InterPro" id="IPR021533">
    <property type="entry name" value="PepSY-like"/>
</dbReference>
<protein>
    <submittedName>
        <fullName evidence="3">PepSY-like domain-containing protein</fullName>
    </submittedName>
</protein>
<reference evidence="4" key="1">
    <citation type="journal article" date="2019" name="Int. J. Syst. Evol. Microbiol.">
        <title>The Global Catalogue of Microorganisms (GCM) 10K type strain sequencing project: providing services to taxonomists for standard genome sequencing and annotation.</title>
        <authorList>
            <consortium name="The Broad Institute Genomics Platform"/>
            <consortium name="The Broad Institute Genome Sequencing Center for Infectious Disease"/>
            <person name="Wu L."/>
            <person name="Ma J."/>
        </authorList>
    </citation>
    <scope>NUCLEOTIDE SEQUENCE [LARGE SCALE GENOMIC DNA]</scope>
    <source>
        <strain evidence="4">JCM 16704</strain>
    </source>
</reference>